<dbReference type="Pfam" id="PF00378">
    <property type="entry name" value="ECH_1"/>
    <property type="match status" value="1"/>
</dbReference>
<proteinExistence type="predicted"/>
<dbReference type="EMBL" id="SHNN01000006">
    <property type="protein sequence ID" value="MCX2983219.1"/>
    <property type="molecule type" value="Genomic_DNA"/>
</dbReference>
<dbReference type="Proteomes" id="UP001143362">
    <property type="component" value="Unassembled WGS sequence"/>
</dbReference>
<dbReference type="SUPFAM" id="SSF52096">
    <property type="entry name" value="ClpP/crotonase"/>
    <property type="match status" value="1"/>
</dbReference>
<dbReference type="InterPro" id="IPR029045">
    <property type="entry name" value="ClpP/crotonase-like_dom_sf"/>
</dbReference>
<dbReference type="Gene3D" id="3.90.226.10">
    <property type="entry name" value="2-enoyl-CoA Hydratase, Chain A, domain 1"/>
    <property type="match status" value="1"/>
</dbReference>
<dbReference type="PANTHER" id="PTHR43684">
    <property type="match status" value="1"/>
</dbReference>
<accession>A0ABT3TP93</accession>
<evidence type="ECO:0000256" key="2">
    <source>
        <dbReference type="ARBA" id="ARBA00023140"/>
    </source>
</evidence>
<keyword evidence="3" id="KW-0413">Isomerase</keyword>
<evidence type="ECO:0000313" key="4">
    <source>
        <dbReference type="EMBL" id="MCX2983219.1"/>
    </source>
</evidence>
<protein>
    <submittedName>
        <fullName evidence="4">Enoyl-CoA hydratase</fullName>
    </submittedName>
</protein>
<sequence length="259" mass="28139">MSLNLKSCTDSVVYRLQNHVLHVTLNRASKRNALDNAMYSALAEAIEYADTDAQVRAVLIYGSEECFTAGNDLSSFANPDQEGYAEIPALRMIRALTESQTPLVAAVAGPAVGVGTTLLLHCDLIYAASNSKFRLPFSQLGLVPEAASSLLLPRLVGHQKAMELLVLGDVFSADTAREIGMINAVVDTDVIGMATSEAERLAQLAPASVRATKNLLREPLRQSLRDANDAEQKYFREALSSDEAREALQAFLEKRPARF</sequence>
<evidence type="ECO:0000313" key="5">
    <source>
        <dbReference type="Proteomes" id="UP001143362"/>
    </source>
</evidence>
<reference evidence="4" key="1">
    <citation type="submission" date="2019-02" db="EMBL/GenBank/DDBJ databases">
        <authorList>
            <person name="Li S.-H."/>
        </authorList>
    </citation>
    <scope>NUCLEOTIDE SEQUENCE</scope>
    <source>
        <strain evidence="4">IMCC14734</strain>
    </source>
</reference>
<evidence type="ECO:0000256" key="1">
    <source>
        <dbReference type="ARBA" id="ARBA00004275"/>
    </source>
</evidence>
<dbReference type="RefSeq" id="WP_279247256.1">
    <property type="nucleotide sequence ID" value="NZ_SHNN01000006.1"/>
</dbReference>
<dbReference type="InterPro" id="IPR051053">
    <property type="entry name" value="ECH/Chromodomain_protein"/>
</dbReference>
<dbReference type="InterPro" id="IPR001753">
    <property type="entry name" value="Enoyl-CoA_hydra/iso"/>
</dbReference>
<organism evidence="4 5">
    <name type="scientific">Candidatus Litorirhabdus singularis</name>
    <dbReference type="NCBI Taxonomy" id="2518993"/>
    <lineage>
        <taxon>Bacteria</taxon>
        <taxon>Pseudomonadati</taxon>
        <taxon>Pseudomonadota</taxon>
        <taxon>Gammaproteobacteria</taxon>
        <taxon>Cellvibrionales</taxon>
        <taxon>Halieaceae</taxon>
        <taxon>Candidatus Litorirhabdus</taxon>
    </lineage>
</organism>
<keyword evidence="5" id="KW-1185">Reference proteome</keyword>
<evidence type="ECO:0000256" key="3">
    <source>
        <dbReference type="ARBA" id="ARBA00023235"/>
    </source>
</evidence>
<gene>
    <name evidence="4" type="ORF">EYC98_20345</name>
</gene>
<dbReference type="PANTHER" id="PTHR43684:SF1">
    <property type="entry name" value="ENOYL-COA DELTA ISOMERASE 2"/>
    <property type="match status" value="1"/>
</dbReference>
<name>A0ABT3TP93_9GAMM</name>
<comment type="caution">
    <text evidence="4">The sequence shown here is derived from an EMBL/GenBank/DDBJ whole genome shotgun (WGS) entry which is preliminary data.</text>
</comment>
<comment type="subcellular location">
    <subcellularLocation>
        <location evidence="1">Peroxisome</location>
    </subcellularLocation>
</comment>
<keyword evidence="2" id="KW-0576">Peroxisome</keyword>
<dbReference type="CDD" id="cd06558">
    <property type="entry name" value="crotonase-like"/>
    <property type="match status" value="1"/>
</dbReference>